<protein>
    <submittedName>
        <fullName evidence="8">Uncharacterized protein</fullName>
    </submittedName>
</protein>
<name>A0AAD9X3X0_9ROSI</name>
<keyword evidence="4" id="KW-0732">Signal</keyword>
<evidence type="ECO:0000256" key="4">
    <source>
        <dbReference type="ARBA" id="ARBA00022729"/>
    </source>
</evidence>
<evidence type="ECO:0000256" key="6">
    <source>
        <dbReference type="ARBA" id="ARBA00023136"/>
    </source>
</evidence>
<dbReference type="PANTHER" id="PTHR27009">
    <property type="entry name" value="RUST RESISTANCE KINASE LR10-RELATED"/>
    <property type="match status" value="1"/>
</dbReference>
<keyword evidence="2" id="KW-0418">Kinase</keyword>
<evidence type="ECO:0000256" key="1">
    <source>
        <dbReference type="ARBA" id="ARBA00004479"/>
    </source>
</evidence>
<evidence type="ECO:0000256" key="5">
    <source>
        <dbReference type="ARBA" id="ARBA00022989"/>
    </source>
</evidence>
<evidence type="ECO:0000256" key="7">
    <source>
        <dbReference type="ARBA" id="ARBA00023180"/>
    </source>
</evidence>
<keyword evidence="6" id="KW-0472">Membrane</keyword>
<evidence type="ECO:0000313" key="10">
    <source>
        <dbReference type="Proteomes" id="UP001280121"/>
    </source>
</evidence>
<dbReference type="AlphaFoldDB" id="A0AAD9X3X0"/>
<keyword evidence="10" id="KW-1185">Reference proteome</keyword>
<dbReference type="EMBL" id="JANJYI010000004">
    <property type="protein sequence ID" value="KAK2652296.1"/>
    <property type="molecule type" value="Genomic_DNA"/>
</dbReference>
<keyword evidence="2" id="KW-0723">Serine/threonine-protein kinase</keyword>
<dbReference type="Proteomes" id="UP001280121">
    <property type="component" value="Unassembled WGS sequence"/>
</dbReference>
<comment type="subcellular location">
    <subcellularLocation>
        <location evidence="1">Membrane</location>
        <topology evidence="1">Single-pass type I membrane protein</topology>
    </subcellularLocation>
</comment>
<dbReference type="EMBL" id="JANJYI010000004">
    <property type="protein sequence ID" value="KAK2652289.1"/>
    <property type="molecule type" value="Genomic_DNA"/>
</dbReference>
<evidence type="ECO:0000256" key="3">
    <source>
        <dbReference type="ARBA" id="ARBA00022692"/>
    </source>
</evidence>
<evidence type="ECO:0000313" key="9">
    <source>
        <dbReference type="EMBL" id="KAK2652296.1"/>
    </source>
</evidence>
<keyword evidence="5" id="KW-1133">Transmembrane helix</keyword>
<dbReference type="Gene3D" id="1.10.510.10">
    <property type="entry name" value="Transferase(Phosphotransferase) domain 1"/>
    <property type="match status" value="1"/>
</dbReference>
<comment type="caution">
    <text evidence="8">The sequence shown here is derived from an EMBL/GenBank/DDBJ whole genome shotgun (WGS) entry which is preliminary data.</text>
</comment>
<reference evidence="8" key="1">
    <citation type="journal article" date="2023" name="Plant J.">
        <title>Genome sequences and population genomics provide insights into the demographic history, inbreeding, and mutation load of two 'living fossil' tree species of Dipteronia.</title>
        <authorList>
            <person name="Feng Y."/>
            <person name="Comes H.P."/>
            <person name="Chen J."/>
            <person name="Zhu S."/>
            <person name="Lu R."/>
            <person name="Zhang X."/>
            <person name="Li P."/>
            <person name="Qiu J."/>
            <person name="Olsen K.M."/>
            <person name="Qiu Y."/>
        </authorList>
    </citation>
    <scope>NUCLEOTIDE SEQUENCE</scope>
    <source>
        <strain evidence="8">KIB01</strain>
    </source>
</reference>
<keyword evidence="3" id="KW-0812">Transmembrane</keyword>
<dbReference type="GO" id="GO:0004674">
    <property type="term" value="F:protein serine/threonine kinase activity"/>
    <property type="evidence" value="ECO:0007669"/>
    <property type="project" value="UniProtKB-KW"/>
</dbReference>
<gene>
    <name evidence="8" type="ORF">Ddye_012145</name>
    <name evidence="9" type="ORF">Ddye_012152</name>
</gene>
<organism evidence="8 10">
    <name type="scientific">Dipteronia dyeriana</name>
    <dbReference type="NCBI Taxonomy" id="168575"/>
    <lineage>
        <taxon>Eukaryota</taxon>
        <taxon>Viridiplantae</taxon>
        <taxon>Streptophyta</taxon>
        <taxon>Embryophyta</taxon>
        <taxon>Tracheophyta</taxon>
        <taxon>Spermatophyta</taxon>
        <taxon>Magnoliopsida</taxon>
        <taxon>eudicotyledons</taxon>
        <taxon>Gunneridae</taxon>
        <taxon>Pentapetalae</taxon>
        <taxon>rosids</taxon>
        <taxon>malvids</taxon>
        <taxon>Sapindales</taxon>
        <taxon>Sapindaceae</taxon>
        <taxon>Hippocastanoideae</taxon>
        <taxon>Acereae</taxon>
        <taxon>Dipteronia</taxon>
    </lineage>
</organism>
<accession>A0AAD9X3X0</accession>
<proteinExistence type="predicted"/>
<keyword evidence="7" id="KW-0325">Glycoprotein</keyword>
<dbReference type="InterPro" id="IPR045874">
    <property type="entry name" value="LRK10/LRL21-25-like"/>
</dbReference>
<keyword evidence="2" id="KW-0808">Transferase</keyword>
<evidence type="ECO:0000256" key="2">
    <source>
        <dbReference type="ARBA" id="ARBA00022527"/>
    </source>
</evidence>
<sequence length="114" mass="12769">MSIVMERRMMILEMVGGSENIVVSVSHTSEIYFSNWIYKQLEPGTDFEFSGVITEKEKEVVKKMIIVSMGCIQTNPSDRPSMNKVVEMLEGSLESLEIPPKPSVSANKITNPIT</sequence>
<dbReference type="GO" id="GO:0016020">
    <property type="term" value="C:membrane"/>
    <property type="evidence" value="ECO:0007669"/>
    <property type="project" value="UniProtKB-SubCell"/>
</dbReference>
<evidence type="ECO:0000313" key="8">
    <source>
        <dbReference type="EMBL" id="KAK2652289.1"/>
    </source>
</evidence>